<keyword evidence="3" id="KW-1185">Reference proteome</keyword>
<dbReference type="KEGG" id="abi:Aboo_0108"/>
<dbReference type="OrthoDB" id="129392at2157"/>
<dbReference type="STRING" id="439481.Aboo_0108"/>
<organism evidence="2 3">
    <name type="scientific">Aciduliprofundum boonei (strain DSM 19572 / T469)</name>
    <dbReference type="NCBI Taxonomy" id="439481"/>
    <lineage>
        <taxon>Archaea</taxon>
        <taxon>Methanobacteriati</taxon>
        <taxon>Thermoplasmatota</taxon>
        <taxon>DHVE2 group</taxon>
        <taxon>Candidatus Aciduliprofundum</taxon>
    </lineage>
</organism>
<protein>
    <recommendedName>
        <fullName evidence="1">Zinc-ribbon domain-containing protein</fullName>
    </recommendedName>
</protein>
<evidence type="ECO:0000259" key="1">
    <source>
        <dbReference type="Pfam" id="PF13240"/>
    </source>
</evidence>
<dbReference type="Pfam" id="PF13240">
    <property type="entry name" value="Zn_Ribbon_1"/>
    <property type="match status" value="1"/>
</dbReference>
<evidence type="ECO:0000313" key="3">
    <source>
        <dbReference type="Proteomes" id="UP000001400"/>
    </source>
</evidence>
<dbReference type="HOGENOM" id="CLU_1529134_0_0_2"/>
<sequence length="175" mass="20284">MKYCPNCGAKLSDNSNFCPFCGAKLEDFIVYEKPKIEITPDLICRHCGKGKLMLVDADSDIPLYMCPHCGWYYGDFLGIGRAIYYDSIHLKIGRIIKAEIRMRGHLRVNIKSTSDWEEEGLTELSKYLHDDLKEYSISDIRDALVYLLEENVIKSYTEKIDDEFIWFGVRFVDSD</sequence>
<feature type="domain" description="Zinc-ribbon" evidence="1">
    <location>
        <begin position="3"/>
        <end position="25"/>
    </location>
</feature>
<reference evidence="2" key="1">
    <citation type="submission" date="2010-02" db="EMBL/GenBank/DDBJ databases">
        <title>Complete sequence of Aciduliprofundum boonei T469.</title>
        <authorList>
            <consortium name="US DOE Joint Genome Institute"/>
            <person name="Lucas S."/>
            <person name="Copeland A."/>
            <person name="Lapidus A."/>
            <person name="Cheng J.-F."/>
            <person name="Bruce D."/>
            <person name="Goodwin L."/>
            <person name="Pitluck S."/>
            <person name="Saunders E."/>
            <person name="Detter J.C."/>
            <person name="Han C."/>
            <person name="Tapia R."/>
            <person name="Land M."/>
            <person name="Hauser L."/>
            <person name="Kyrpides N."/>
            <person name="Mikhailova N."/>
            <person name="Flores G."/>
            <person name="Reysenbach A.-L."/>
            <person name="Woyke T."/>
        </authorList>
    </citation>
    <scope>NUCLEOTIDE SEQUENCE</scope>
    <source>
        <strain evidence="2">T469</strain>
    </source>
</reference>
<dbReference type="GeneID" id="8827044"/>
<dbReference type="EMBL" id="CP001941">
    <property type="protein sequence ID" value="ADD07920.1"/>
    <property type="molecule type" value="Genomic_DNA"/>
</dbReference>
<dbReference type="eggNOG" id="arCOG01917">
    <property type="taxonomic scope" value="Archaea"/>
</dbReference>
<dbReference type="RefSeq" id="WP_008084958.1">
    <property type="nucleotide sequence ID" value="NC_013926.1"/>
</dbReference>
<name>B5IED1_ACIB4</name>
<accession>B5IED1</accession>
<gene>
    <name evidence="2" type="ordered locus">Aboo_0108</name>
</gene>
<dbReference type="Proteomes" id="UP000001400">
    <property type="component" value="Chromosome"/>
</dbReference>
<evidence type="ECO:0000313" key="2">
    <source>
        <dbReference type="EMBL" id="ADD07920.1"/>
    </source>
</evidence>
<dbReference type="InterPro" id="IPR026870">
    <property type="entry name" value="Zinc_ribbon_dom"/>
</dbReference>
<dbReference type="AlphaFoldDB" id="B5IED1"/>
<proteinExistence type="predicted"/>